<dbReference type="AlphaFoldDB" id="A0A172UHX2"/>
<dbReference type="Pfam" id="PF01965">
    <property type="entry name" value="DJ-1_PfpI"/>
    <property type="match status" value="1"/>
</dbReference>
<dbReference type="InterPro" id="IPR029062">
    <property type="entry name" value="Class_I_gatase-like"/>
</dbReference>
<dbReference type="Pfam" id="PF12833">
    <property type="entry name" value="HTH_18"/>
    <property type="match status" value="1"/>
</dbReference>
<keyword evidence="5" id="KW-1185">Reference proteome</keyword>
<gene>
    <name evidence="4" type="ORF">A7U43_03665</name>
</gene>
<dbReference type="SMART" id="SM00342">
    <property type="entry name" value="HTH_ARAC"/>
    <property type="match status" value="1"/>
</dbReference>
<dbReference type="GO" id="GO:0003700">
    <property type="term" value="F:DNA-binding transcription factor activity"/>
    <property type="evidence" value="ECO:0007669"/>
    <property type="project" value="InterPro"/>
</dbReference>
<dbReference type="PANTHER" id="PTHR43130">
    <property type="entry name" value="ARAC-FAMILY TRANSCRIPTIONAL REGULATOR"/>
    <property type="match status" value="1"/>
</dbReference>
<dbReference type="InterPro" id="IPR009057">
    <property type="entry name" value="Homeodomain-like_sf"/>
</dbReference>
<dbReference type="GO" id="GO:0043565">
    <property type="term" value="F:sequence-specific DNA binding"/>
    <property type="evidence" value="ECO:0007669"/>
    <property type="project" value="InterPro"/>
</dbReference>
<evidence type="ECO:0000259" key="3">
    <source>
        <dbReference type="PROSITE" id="PS01124"/>
    </source>
</evidence>
<dbReference type="PROSITE" id="PS01124">
    <property type="entry name" value="HTH_ARAC_FAMILY_2"/>
    <property type="match status" value="1"/>
</dbReference>
<sequence length="335" mass="35624">MCHYAERRSRRIAMLMADGVRTLDVTGPLEVFDAARALGHDYSVALYGCGSSSTVRCSSGLALAATPASALTDAVDTVIVFGGESLVHEGVPRDLEQVIAAKVSRARRIAAIGTGTFALGAAGLLDGRRATTHWRHLEAFATRHPTAIVDRESVYSRDGDIWTSAGSAAGIDLALALVADDHGPEVAHEITKELVVLSRRMEGHPQISAAARTPRPKHAGLQRLMATIGVDPAGHYELDTVAAQIGLSPRHLARLFKAQVGMTLRQYVHEVRLENAVGLVLAGESFHAAARRSGLRYGARIRDHLEAHRVVAEPIPNSPLLVDPGGAEAVTVYAG</sequence>
<feature type="domain" description="HTH araC/xylS-type" evidence="3">
    <location>
        <begin position="222"/>
        <end position="295"/>
    </location>
</feature>
<dbReference type="PANTHER" id="PTHR43130:SF3">
    <property type="entry name" value="HTH-TYPE TRANSCRIPTIONAL REGULATOR RV1931C"/>
    <property type="match status" value="1"/>
</dbReference>
<accession>A0A172UHX2</accession>
<evidence type="ECO:0000313" key="4">
    <source>
        <dbReference type="EMBL" id="ANE78555.1"/>
    </source>
</evidence>
<name>A0A172UHX2_9MYCO</name>
<evidence type="ECO:0000313" key="5">
    <source>
        <dbReference type="Proteomes" id="UP000077143"/>
    </source>
</evidence>
<dbReference type="EMBL" id="CP015596">
    <property type="protein sequence ID" value="ANE78555.1"/>
    <property type="molecule type" value="Genomic_DNA"/>
</dbReference>
<dbReference type="KEGG" id="madi:A7U43_03665"/>
<dbReference type="SUPFAM" id="SSF52317">
    <property type="entry name" value="Class I glutamine amidotransferase-like"/>
    <property type="match status" value="1"/>
</dbReference>
<dbReference type="SUPFAM" id="SSF46689">
    <property type="entry name" value="Homeodomain-like"/>
    <property type="match status" value="1"/>
</dbReference>
<dbReference type="Proteomes" id="UP000077143">
    <property type="component" value="Chromosome"/>
</dbReference>
<dbReference type="STRING" id="1682113.A7U43_03665"/>
<evidence type="ECO:0000256" key="1">
    <source>
        <dbReference type="ARBA" id="ARBA00023015"/>
    </source>
</evidence>
<proteinExistence type="predicted"/>
<dbReference type="InterPro" id="IPR018060">
    <property type="entry name" value="HTH_AraC"/>
</dbReference>
<dbReference type="InterPro" id="IPR052158">
    <property type="entry name" value="INH-QAR"/>
</dbReference>
<keyword evidence="2" id="KW-0804">Transcription</keyword>
<dbReference type="OrthoDB" id="4350011at2"/>
<protein>
    <submittedName>
        <fullName evidence="4">AraC family transcriptional regulator</fullName>
    </submittedName>
</protein>
<organism evidence="4 5">
    <name type="scientific">Mycobacterium adipatum</name>
    <dbReference type="NCBI Taxonomy" id="1682113"/>
    <lineage>
        <taxon>Bacteria</taxon>
        <taxon>Bacillati</taxon>
        <taxon>Actinomycetota</taxon>
        <taxon>Actinomycetes</taxon>
        <taxon>Mycobacteriales</taxon>
        <taxon>Mycobacteriaceae</taxon>
        <taxon>Mycobacterium</taxon>
    </lineage>
</organism>
<keyword evidence="1" id="KW-0805">Transcription regulation</keyword>
<reference evidence="4 5" key="1">
    <citation type="submission" date="2016-05" db="EMBL/GenBank/DDBJ databases">
        <title>Complete genome sequence of a phthalic acid esters degrading Mycobacterium sp. YC-RL4.</title>
        <authorList>
            <person name="Ren L."/>
            <person name="Fan S."/>
            <person name="Ruth N."/>
            <person name="Jia Y."/>
            <person name="Wang J."/>
            <person name="Qiao C."/>
        </authorList>
    </citation>
    <scope>NUCLEOTIDE SEQUENCE [LARGE SCALE GENOMIC DNA]</scope>
    <source>
        <strain evidence="4 5">YC-RL4</strain>
    </source>
</reference>
<dbReference type="RefSeq" id="WP_067991260.1">
    <property type="nucleotide sequence ID" value="NZ_CP015596.1"/>
</dbReference>
<dbReference type="CDD" id="cd03137">
    <property type="entry name" value="GATase1_AraC_1"/>
    <property type="match status" value="1"/>
</dbReference>
<dbReference type="InterPro" id="IPR002818">
    <property type="entry name" value="DJ-1/PfpI"/>
</dbReference>
<evidence type="ECO:0000256" key="2">
    <source>
        <dbReference type="ARBA" id="ARBA00023163"/>
    </source>
</evidence>
<dbReference type="Gene3D" id="3.40.50.880">
    <property type="match status" value="1"/>
</dbReference>
<dbReference type="Gene3D" id="1.10.10.60">
    <property type="entry name" value="Homeodomain-like"/>
    <property type="match status" value="1"/>
</dbReference>